<dbReference type="AlphaFoldDB" id="A0A8C9HSW2"/>
<name>A0A8C9HSW2_9PRIM</name>
<dbReference type="Ensembl" id="ENSPTET00000036367.1">
    <property type="protein sequence ID" value="ENSPTEP00000025739.1"/>
    <property type="gene ID" value="ENSPTEG00000025979.1"/>
</dbReference>
<evidence type="ECO:0000313" key="2">
    <source>
        <dbReference type="Ensembl" id="ENSPTEP00000025739.1"/>
    </source>
</evidence>
<protein>
    <submittedName>
        <fullName evidence="2">Uncharacterized protein</fullName>
    </submittedName>
</protein>
<feature type="transmembrane region" description="Helical" evidence="1">
    <location>
        <begin position="15"/>
        <end position="37"/>
    </location>
</feature>
<keyword evidence="1" id="KW-1133">Transmembrane helix</keyword>
<keyword evidence="1" id="KW-0472">Membrane</keyword>
<dbReference type="Proteomes" id="UP000694416">
    <property type="component" value="Unplaced"/>
</dbReference>
<sequence>MLYLVVYLSLLNKCFLLFNIAVNSGAHCSIFFVCLIFHKKTTLILPYFHCK</sequence>
<keyword evidence="1" id="KW-0812">Transmembrane</keyword>
<proteinExistence type="predicted"/>
<accession>A0A8C9HSW2</accession>
<organism evidence="2 3">
    <name type="scientific">Piliocolobus tephrosceles</name>
    <name type="common">Ugandan red Colobus</name>
    <dbReference type="NCBI Taxonomy" id="591936"/>
    <lineage>
        <taxon>Eukaryota</taxon>
        <taxon>Metazoa</taxon>
        <taxon>Chordata</taxon>
        <taxon>Craniata</taxon>
        <taxon>Vertebrata</taxon>
        <taxon>Euteleostomi</taxon>
        <taxon>Mammalia</taxon>
        <taxon>Eutheria</taxon>
        <taxon>Euarchontoglires</taxon>
        <taxon>Primates</taxon>
        <taxon>Haplorrhini</taxon>
        <taxon>Catarrhini</taxon>
        <taxon>Cercopithecidae</taxon>
        <taxon>Colobinae</taxon>
        <taxon>Piliocolobus</taxon>
    </lineage>
</organism>
<keyword evidence="3" id="KW-1185">Reference proteome</keyword>
<reference evidence="2" key="2">
    <citation type="submission" date="2025-09" db="UniProtKB">
        <authorList>
            <consortium name="Ensembl"/>
        </authorList>
    </citation>
    <scope>IDENTIFICATION</scope>
</reference>
<evidence type="ECO:0000256" key="1">
    <source>
        <dbReference type="SAM" id="Phobius"/>
    </source>
</evidence>
<reference evidence="2" key="1">
    <citation type="submission" date="2025-08" db="UniProtKB">
        <authorList>
            <consortium name="Ensembl"/>
        </authorList>
    </citation>
    <scope>IDENTIFICATION</scope>
</reference>
<evidence type="ECO:0000313" key="3">
    <source>
        <dbReference type="Proteomes" id="UP000694416"/>
    </source>
</evidence>